<accession>A0A5N6K8E2</accession>
<keyword evidence="6" id="KW-0049">Antioxidant</keyword>
<evidence type="ECO:0000313" key="9">
    <source>
        <dbReference type="Proteomes" id="UP000326757"/>
    </source>
</evidence>
<dbReference type="InterPro" id="IPR036423">
    <property type="entry name" value="SOD-like_Cu/Zn_dom_sf"/>
</dbReference>
<dbReference type="Proteomes" id="UP000326757">
    <property type="component" value="Unassembled WGS sequence"/>
</dbReference>
<evidence type="ECO:0000256" key="7">
    <source>
        <dbReference type="ARBA" id="ARBA00049204"/>
    </source>
</evidence>
<evidence type="ECO:0000256" key="4">
    <source>
        <dbReference type="ARBA" id="ARBA00012682"/>
    </source>
</evidence>
<name>A0A5N6K8E2_MONLA</name>
<proteinExistence type="inferred from homology"/>
<dbReference type="GO" id="GO:0004784">
    <property type="term" value="F:superoxide dismutase activity"/>
    <property type="evidence" value="ECO:0007669"/>
    <property type="project" value="UniProtKB-EC"/>
</dbReference>
<evidence type="ECO:0000256" key="6">
    <source>
        <dbReference type="ARBA" id="ARBA00022862"/>
    </source>
</evidence>
<dbReference type="Gene3D" id="2.60.40.200">
    <property type="entry name" value="Superoxide dismutase, copper/zinc binding domain"/>
    <property type="match status" value="1"/>
</dbReference>
<protein>
    <recommendedName>
        <fullName evidence="4">superoxide dismutase</fullName>
        <ecNumber evidence="4">1.15.1.1</ecNumber>
    </recommendedName>
</protein>
<dbReference type="FunFam" id="2.60.40.200:FF:000007">
    <property type="entry name" value="Cell surface Cu-only superoxide dismutase 5"/>
    <property type="match status" value="1"/>
</dbReference>
<keyword evidence="5" id="KW-0964">Secreted</keyword>
<evidence type="ECO:0000256" key="1">
    <source>
        <dbReference type="ARBA" id="ARBA00004196"/>
    </source>
</evidence>
<organism evidence="8 9">
    <name type="scientific">Monilinia laxa</name>
    <name type="common">Brown rot fungus</name>
    <name type="synonym">Sclerotinia laxa</name>
    <dbReference type="NCBI Taxonomy" id="61186"/>
    <lineage>
        <taxon>Eukaryota</taxon>
        <taxon>Fungi</taxon>
        <taxon>Dikarya</taxon>
        <taxon>Ascomycota</taxon>
        <taxon>Pezizomycotina</taxon>
        <taxon>Leotiomycetes</taxon>
        <taxon>Helotiales</taxon>
        <taxon>Sclerotiniaceae</taxon>
        <taxon>Monilinia</taxon>
    </lineage>
</organism>
<comment type="catalytic activity">
    <reaction evidence="7">
        <text>2 superoxide + 2 H(+) = H2O2 + O2</text>
        <dbReference type="Rhea" id="RHEA:20696"/>
        <dbReference type="ChEBI" id="CHEBI:15378"/>
        <dbReference type="ChEBI" id="CHEBI:15379"/>
        <dbReference type="ChEBI" id="CHEBI:16240"/>
        <dbReference type="ChEBI" id="CHEBI:18421"/>
        <dbReference type="EC" id="1.15.1.1"/>
    </reaction>
</comment>
<dbReference type="PANTHER" id="PTHR20910:SF1">
    <property type="entry name" value="SUPEROXIDE DISMUTASE COPPER_ZINC BINDING DOMAIN-CONTAINING PROTEIN"/>
    <property type="match status" value="1"/>
</dbReference>
<gene>
    <name evidence="8" type="ORF">EYC80_001121</name>
</gene>
<dbReference type="SUPFAM" id="SSF49329">
    <property type="entry name" value="Cu,Zn superoxide dismutase-like"/>
    <property type="match status" value="1"/>
</dbReference>
<sequence>MERSTISDSNTFVLPFFDLSLPIHTLLASKTIHVVTSLLILITLRQENLLSSCKSLKHTTLTIYQDAFKHDLIEPITGTLGNATIPEDNPVGPIYVAELPDTEFFNPDDPRGNIKGSVSAKANPNGIGVQFQIQFSNLPTSGGPFIYHLHSTPVPTDGNCTGTLGHLDPFLRGETPACNQSLPQTCQVGDLSGKHGKITSDPFEASYVDEFASTLPGLGSFFGNRSLVIHFGNKTRITCANFTLLDGVIGGENGDDMTNSTRGGANGTATSTGGPLQYTGTGVAGKLGVQGSLIVALGAALVLAL</sequence>
<dbReference type="GO" id="GO:0046872">
    <property type="term" value="F:metal ion binding"/>
    <property type="evidence" value="ECO:0007669"/>
    <property type="project" value="InterPro"/>
</dbReference>
<evidence type="ECO:0000256" key="2">
    <source>
        <dbReference type="ARBA" id="ARBA00004613"/>
    </source>
</evidence>
<dbReference type="PANTHER" id="PTHR20910">
    <property type="entry name" value="AGAP001623-PA"/>
    <property type="match status" value="1"/>
</dbReference>
<dbReference type="OrthoDB" id="159229at2759"/>
<reference evidence="8 9" key="1">
    <citation type="submission" date="2019-06" db="EMBL/GenBank/DDBJ databases">
        <title>Genome Sequence of the Brown Rot Fungal Pathogen Monilinia laxa.</title>
        <authorList>
            <person name="De Miccolis Angelini R.M."/>
            <person name="Landi L."/>
            <person name="Abate D."/>
            <person name="Pollastro S."/>
            <person name="Romanazzi G."/>
            <person name="Faretra F."/>
        </authorList>
    </citation>
    <scope>NUCLEOTIDE SEQUENCE [LARGE SCALE GENOMIC DNA]</scope>
    <source>
        <strain evidence="8 9">Mlax316</strain>
    </source>
</reference>
<keyword evidence="9" id="KW-1185">Reference proteome</keyword>
<dbReference type="AlphaFoldDB" id="A0A5N6K8E2"/>
<dbReference type="EMBL" id="VIGI01000006">
    <property type="protein sequence ID" value="KAB8298983.1"/>
    <property type="molecule type" value="Genomic_DNA"/>
</dbReference>
<comment type="subcellular location">
    <subcellularLocation>
        <location evidence="1">Cell envelope</location>
    </subcellularLocation>
    <subcellularLocation>
        <location evidence="2">Secreted</location>
    </subcellularLocation>
</comment>
<dbReference type="InterPro" id="IPR053257">
    <property type="entry name" value="Cu-only_SOD"/>
</dbReference>
<evidence type="ECO:0000256" key="3">
    <source>
        <dbReference type="ARBA" id="ARBA00010457"/>
    </source>
</evidence>
<evidence type="ECO:0000313" key="8">
    <source>
        <dbReference type="EMBL" id="KAB8298983.1"/>
    </source>
</evidence>
<comment type="similarity">
    <text evidence="3">Belongs to the Cu-Zn superoxide dismutase family.</text>
</comment>
<evidence type="ECO:0000256" key="5">
    <source>
        <dbReference type="ARBA" id="ARBA00022525"/>
    </source>
</evidence>
<dbReference type="EC" id="1.15.1.1" evidence="4"/>
<dbReference type="GO" id="GO:0005576">
    <property type="term" value="C:extracellular region"/>
    <property type="evidence" value="ECO:0007669"/>
    <property type="project" value="UniProtKB-SubCell"/>
</dbReference>
<comment type="caution">
    <text evidence="8">The sequence shown here is derived from an EMBL/GenBank/DDBJ whole genome shotgun (WGS) entry which is preliminary data.</text>
</comment>